<name>A0A951QIS5_9CYAN</name>
<evidence type="ECO:0000256" key="3">
    <source>
        <dbReference type="ARBA" id="ARBA00022692"/>
    </source>
</evidence>
<evidence type="ECO:0000256" key="4">
    <source>
        <dbReference type="ARBA" id="ARBA00022989"/>
    </source>
</evidence>
<feature type="transmembrane region" description="Helical" evidence="6">
    <location>
        <begin position="268"/>
        <end position="285"/>
    </location>
</feature>
<feature type="transmembrane region" description="Helical" evidence="6">
    <location>
        <begin position="67"/>
        <end position="92"/>
    </location>
</feature>
<dbReference type="PANTHER" id="PTHR21716:SF66">
    <property type="entry name" value="TRANSPORT PROTEIN SLL0063-RELATED"/>
    <property type="match status" value="1"/>
</dbReference>
<dbReference type="PANTHER" id="PTHR21716">
    <property type="entry name" value="TRANSMEMBRANE PROTEIN"/>
    <property type="match status" value="1"/>
</dbReference>
<keyword evidence="4 6" id="KW-1133">Transmembrane helix</keyword>
<sequence>MISYQKLPQWLKISLAFPLIFLNAWLIATLCQSLQPLSSIVLAASLVAFLLDYPISFLERRGLQRIWAIGLVLLLALVLASVLSLGLLPIVFQQLQEFGSRLPAWFEEAQRQLPNFSEIAILQKSPIDLNSLTTELTNQLSRTLQSASSQVIDLAFNTINSALELLLILVLTLFLVFNGKPLWTGLLTWLPAPWNDRVETALRQSFQGYFAGQATIATIQSIVLMTVFLLLQIPFGLLFGLTIGLASLIPFGGSLSIALISSLLALQNIWLGVKILLVAILVGQINENVIAPRLIGSMTGLNPAIVFISLLMGAKLGGVLGLLLVVPIAGFIKRMTDSLKVASGEV</sequence>
<dbReference type="Proteomes" id="UP000757435">
    <property type="component" value="Unassembled WGS sequence"/>
</dbReference>
<comment type="similarity">
    <text evidence="2">Belongs to the autoinducer-2 exporter (AI-2E) (TC 2.A.86) family.</text>
</comment>
<dbReference type="GO" id="GO:0055085">
    <property type="term" value="P:transmembrane transport"/>
    <property type="evidence" value="ECO:0007669"/>
    <property type="project" value="TreeGrafter"/>
</dbReference>
<dbReference type="GO" id="GO:0016020">
    <property type="term" value="C:membrane"/>
    <property type="evidence" value="ECO:0007669"/>
    <property type="project" value="UniProtKB-SubCell"/>
</dbReference>
<evidence type="ECO:0000256" key="5">
    <source>
        <dbReference type="ARBA" id="ARBA00023136"/>
    </source>
</evidence>
<proteinExistence type="inferred from homology"/>
<reference evidence="7" key="2">
    <citation type="journal article" date="2022" name="Microbiol. Resour. Announc.">
        <title>Metagenome Sequencing to Explore Phylogenomics of Terrestrial Cyanobacteria.</title>
        <authorList>
            <person name="Ward R.D."/>
            <person name="Stajich J.E."/>
            <person name="Johansen J.R."/>
            <person name="Huntemann M."/>
            <person name="Clum A."/>
            <person name="Foster B."/>
            <person name="Foster B."/>
            <person name="Roux S."/>
            <person name="Palaniappan K."/>
            <person name="Varghese N."/>
            <person name="Mukherjee S."/>
            <person name="Reddy T.B.K."/>
            <person name="Daum C."/>
            <person name="Copeland A."/>
            <person name="Chen I.A."/>
            <person name="Ivanova N.N."/>
            <person name="Kyrpides N.C."/>
            <person name="Shapiro N."/>
            <person name="Eloe-Fadrosh E.A."/>
            <person name="Pietrasiak N."/>
        </authorList>
    </citation>
    <scope>NUCLEOTIDE SEQUENCE</scope>
    <source>
        <strain evidence="7">UHER 2000/2452</strain>
    </source>
</reference>
<feature type="transmembrane region" description="Helical" evidence="6">
    <location>
        <begin position="305"/>
        <end position="332"/>
    </location>
</feature>
<keyword evidence="3 6" id="KW-0812">Transmembrane</keyword>
<feature type="transmembrane region" description="Helical" evidence="6">
    <location>
        <begin position="154"/>
        <end position="177"/>
    </location>
</feature>
<reference evidence="7" key="1">
    <citation type="submission" date="2021-05" db="EMBL/GenBank/DDBJ databases">
        <authorList>
            <person name="Pietrasiak N."/>
            <person name="Ward R."/>
            <person name="Stajich J.E."/>
            <person name="Kurbessoian T."/>
        </authorList>
    </citation>
    <scope>NUCLEOTIDE SEQUENCE</scope>
    <source>
        <strain evidence="7">UHER 2000/2452</strain>
    </source>
</reference>
<dbReference type="EMBL" id="JAHHHD010000082">
    <property type="protein sequence ID" value="MBW4662535.1"/>
    <property type="molecule type" value="Genomic_DNA"/>
</dbReference>
<dbReference type="InterPro" id="IPR002549">
    <property type="entry name" value="AI-2E-like"/>
</dbReference>
<evidence type="ECO:0000256" key="1">
    <source>
        <dbReference type="ARBA" id="ARBA00004141"/>
    </source>
</evidence>
<dbReference type="AlphaFoldDB" id="A0A951QIS5"/>
<feature type="transmembrane region" description="Helical" evidence="6">
    <location>
        <begin position="209"/>
        <end position="231"/>
    </location>
</feature>
<feature type="transmembrane region" description="Helical" evidence="6">
    <location>
        <begin position="12"/>
        <end position="30"/>
    </location>
</feature>
<protein>
    <submittedName>
        <fullName evidence="7">AI-2E family transporter</fullName>
    </submittedName>
</protein>
<accession>A0A951QIS5</accession>
<feature type="transmembrane region" description="Helical" evidence="6">
    <location>
        <begin position="237"/>
        <end position="261"/>
    </location>
</feature>
<dbReference type="Pfam" id="PF01594">
    <property type="entry name" value="AI-2E_transport"/>
    <property type="match status" value="1"/>
</dbReference>
<evidence type="ECO:0000256" key="6">
    <source>
        <dbReference type="SAM" id="Phobius"/>
    </source>
</evidence>
<comment type="subcellular location">
    <subcellularLocation>
        <location evidence="1">Membrane</location>
        <topology evidence="1">Multi-pass membrane protein</topology>
    </subcellularLocation>
</comment>
<keyword evidence="5 6" id="KW-0472">Membrane</keyword>
<evidence type="ECO:0000313" key="7">
    <source>
        <dbReference type="EMBL" id="MBW4662535.1"/>
    </source>
</evidence>
<evidence type="ECO:0000256" key="2">
    <source>
        <dbReference type="ARBA" id="ARBA00009773"/>
    </source>
</evidence>
<comment type="caution">
    <text evidence="7">The sequence shown here is derived from an EMBL/GenBank/DDBJ whole genome shotgun (WGS) entry which is preliminary data.</text>
</comment>
<gene>
    <name evidence="7" type="ORF">KME15_28145</name>
</gene>
<organism evidence="7 8">
    <name type="scientific">Drouetiella hepatica Uher 2000/2452</name>
    <dbReference type="NCBI Taxonomy" id="904376"/>
    <lineage>
        <taxon>Bacteria</taxon>
        <taxon>Bacillati</taxon>
        <taxon>Cyanobacteriota</taxon>
        <taxon>Cyanophyceae</taxon>
        <taxon>Oculatellales</taxon>
        <taxon>Oculatellaceae</taxon>
        <taxon>Drouetiella</taxon>
    </lineage>
</organism>
<feature type="transmembrane region" description="Helical" evidence="6">
    <location>
        <begin position="36"/>
        <end position="55"/>
    </location>
</feature>
<evidence type="ECO:0000313" key="8">
    <source>
        <dbReference type="Proteomes" id="UP000757435"/>
    </source>
</evidence>